<evidence type="ECO:0000313" key="4">
    <source>
        <dbReference type="Proteomes" id="UP001151478"/>
    </source>
</evidence>
<dbReference type="InterPro" id="IPR012373">
    <property type="entry name" value="Ferrdict_sens_TM"/>
</dbReference>
<dbReference type="Gene3D" id="2.60.120.1440">
    <property type="match status" value="1"/>
</dbReference>
<organism evidence="3 4">
    <name type="scientific">Polaribacter ponticola</name>
    <dbReference type="NCBI Taxonomy" id="2978475"/>
    <lineage>
        <taxon>Bacteria</taxon>
        <taxon>Pseudomonadati</taxon>
        <taxon>Bacteroidota</taxon>
        <taxon>Flavobacteriia</taxon>
        <taxon>Flavobacteriales</taxon>
        <taxon>Flavobacteriaceae</taxon>
    </lineage>
</organism>
<dbReference type="PANTHER" id="PTHR30273">
    <property type="entry name" value="PERIPLASMIC SIGNAL SENSOR AND SIGMA FACTOR ACTIVATOR FECR-RELATED"/>
    <property type="match status" value="1"/>
</dbReference>
<sequence length="224" mass="25369">MITLSFYFINSNTLVTHKTSYGEILNIKLQDGSDVTLNSNSSVSYYKNESRKLWLTGEAFFDVDKKIATNAKFWVITDDLSVEVYGTSFNVNSKKKKTDVFLEEGNIWLKLKNGTDKKMIPGNYISYSAEKNKILEDINVYNATLKTSWKNGSLIFEKLSLEKAMEKIEESYGYSIIFNDDISKNTLITGAVPTTNIDICIKAIEKSVDVTITKEENSLIISKK</sequence>
<dbReference type="Proteomes" id="UP001151478">
    <property type="component" value="Unassembled WGS sequence"/>
</dbReference>
<gene>
    <name evidence="3" type="ORF">N5A56_012680</name>
</gene>
<reference evidence="3" key="1">
    <citation type="submission" date="2023-02" db="EMBL/GenBank/DDBJ databases">
        <title>Polaribacter ponticola sp. nov., isolated from seawater.</title>
        <authorList>
            <person name="Baek J.H."/>
            <person name="Kim J.M."/>
            <person name="Choi D.G."/>
            <person name="Jeon C.O."/>
        </authorList>
    </citation>
    <scope>NUCLEOTIDE SEQUENCE</scope>
    <source>
        <strain evidence="3">MSW5</strain>
    </source>
</reference>
<evidence type="ECO:0000313" key="3">
    <source>
        <dbReference type="EMBL" id="MDD7915216.1"/>
    </source>
</evidence>
<dbReference type="InterPro" id="IPR006860">
    <property type="entry name" value="FecR"/>
</dbReference>
<dbReference type="Gene3D" id="3.55.50.30">
    <property type="match status" value="1"/>
</dbReference>
<dbReference type="EMBL" id="JAOSLC020000003">
    <property type="protein sequence ID" value="MDD7915216.1"/>
    <property type="molecule type" value="Genomic_DNA"/>
</dbReference>
<dbReference type="PANTHER" id="PTHR30273:SF2">
    <property type="entry name" value="PROTEIN FECR"/>
    <property type="match status" value="1"/>
</dbReference>
<dbReference type="Pfam" id="PF04773">
    <property type="entry name" value="FecR"/>
    <property type="match status" value="1"/>
</dbReference>
<dbReference type="InterPro" id="IPR032508">
    <property type="entry name" value="FecR_C"/>
</dbReference>
<comment type="caution">
    <text evidence="3">The sequence shown here is derived from an EMBL/GenBank/DDBJ whole genome shotgun (WGS) entry which is preliminary data.</text>
</comment>
<evidence type="ECO:0000259" key="1">
    <source>
        <dbReference type="Pfam" id="PF04773"/>
    </source>
</evidence>
<keyword evidence="4" id="KW-1185">Reference proteome</keyword>
<dbReference type="RefSeq" id="WP_274270456.1">
    <property type="nucleotide sequence ID" value="NZ_JAOSLC020000003.1"/>
</dbReference>
<dbReference type="Pfam" id="PF16344">
    <property type="entry name" value="FecR_C"/>
    <property type="match status" value="1"/>
</dbReference>
<name>A0ABT5SAT4_9FLAO</name>
<feature type="domain" description="Protein FecR C-terminal" evidence="2">
    <location>
        <begin position="154"/>
        <end position="221"/>
    </location>
</feature>
<feature type="domain" description="FecR protein" evidence="1">
    <location>
        <begin position="16"/>
        <end position="107"/>
    </location>
</feature>
<accession>A0ABT5SAT4</accession>
<protein>
    <submittedName>
        <fullName evidence="3">FecR family protein</fullName>
    </submittedName>
</protein>
<evidence type="ECO:0000259" key="2">
    <source>
        <dbReference type="Pfam" id="PF16344"/>
    </source>
</evidence>
<proteinExistence type="predicted"/>